<sequence length="1147" mass="130245">MGSIWDMGRLRHSSLNRDYTELQTQNVRESVPYRLTPSPERNDLSSAIKQVNSMYGRSEGKIKENTPYTNNQKKKSSGSQRCSVIDLDHPWAHLVRPRRLCFERFTDDNVDSTLSLDIYKHVPADGYFNENFSHTLFPQLSVTSSIPERLPFIELQTFDDAVNFRRHSAEIIDNLILGKDETKREPSREKTADGTMPSLLVPPTVDERRPVLYQVVFACEDKQMLILEAKDFFVILPDRLDLHCIVLDEHSVNVQTQKRSFDRRLVSVKDFVWVWSVEGTVDNNHSHLETKSARLADLRETLEKSRQPRLSAYGKKAKFFFRAARFAFVTPAVRYENIYGVVMSLQKKWKPELNSWENTGFKAAFEGAPEAIKLNQSICDFAMNNIYADDILQAESRRNVSCAVRFSEPAASAAAQRRLCKLIKHFVPLHPDEGILPIMVRKLSGEDHEWIKDKLGNFSSYNLDPELARRKMSKMFNMACSALEAYRSLNDDRRVHRVSAQIPDITAPLLRLHVILEKMPKEFGWSPGKPVAVWVLGAEFVCNVQVEKVFMDCKEQQMRVTLAARRCSHNQLVRFVELASAGQTGPERTVMVCVKLGKLPTVANPLYETVVRMRLFDHLESWTLGYSILNLVYGRKVAPSKALALSINKDDKQTFTYVADDRWITLTKKQQHAVSLGCAGYPIVAIKAVFGSGKTLVAAIMASLLKKQKVIVTASENEVVAQLADTFCSVKELKDVTVLRYVPLGTTWKERHSTPVDLDEVLKSLGDELSADIHSPADRKICRMFKERLSASFNAQKREEFELVETNVSSLLRGILRIMFNVRFPDIICISTSSLLNVFNDGGIFADQKSAFSVLICDEAAQIPEPMFVAITDRLPHVRQVYIGDPLQFGPHARCSSSLIPAKLGAGSILNALLKVPLIPVSVMETSFTAHPKLNDLPRSLIDLQWALVRWNLSYRSTFSARLSFFSESRCSISLRQRYPEQFHTCKQLIAKGLQPSDIVIVNFYKEQCRRLVKFGQKYAVRVTTVEAFQNLHNEIVILLTTKAELFVGSSSHVFRNSRVRNELLAYERTTVEFLEDENRLAVALTRARQGLIILGCKSFLEEGEYWKKIIAWAEMLNCIVSSSELYKFLGGPSTLKEEISPTPSPF</sequence>
<proteinExistence type="predicted"/>
<organism evidence="3 4">
    <name type="scientific">Necator americanus</name>
    <name type="common">Human hookworm</name>
    <dbReference type="NCBI Taxonomy" id="51031"/>
    <lineage>
        <taxon>Eukaryota</taxon>
        <taxon>Metazoa</taxon>
        <taxon>Ecdysozoa</taxon>
        <taxon>Nematoda</taxon>
        <taxon>Chromadorea</taxon>
        <taxon>Rhabditida</taxon>
        <taxon>Rhabditina</taxon>
        <taxon>Rhabditomorpha</taxon>
        <taxon>Strongyloidea</taxon>
        <taxon>Ancylostomatidae</taxon>
        <taxon>Bunostominae</taxon>
        <taxon>Necator</taxon>
    </lineage>
</organism>
<evidence type="ECO:0000313" key="3">
    <source>
        <dbReference type="EMBL" id="KAK6745164.1"/>
    </source>
</evidence>
<name>A0ABR1D3U4_NECAM</name>
<keyword evidence="4" id="KW-1185">Reference proteome</keyword>
<reference evidence="3 4" key="1">
    <citation type="submission" date="2023-08" db="EMBL/GenBank/DDBJ databases">
        <title>A Necator americanus chromosomal reference genome.</title>
        <authorList>
            <person name="Ilik V."/>
            <person name="Petrzelkova K.J."/>
            <person name="Pardy F."/>
            <person name="Fuh T."/>
            <person name="Niatou-Singa F.S."/>
            <person name="Gouil Q."/>
            <person name="Baker L."/>
            <person name="Ritchie M.E."/>
            <person name="Jex A.R."/>
            <person name="Gazzola D."/>
            <person name="Li H."/>
            <person name="Toshio Fujiwara R."/>
            <person name="Zhan B."/>
            <person name="Aroian R.V."/>
            <person name="Pafco B."/>
            <person name="Schwarz E.M."/>
        </authorList>
    </citation>
    <scope>NUCLEOTIDE SEQUENCE [LARGE SCALE GENOMIC DNA]</scope>
    <source>
        <strain evidence="3 4">Aroian</strain>
        <tissue evidence="3">Whole animal</tissue>
    </source>
</reference>
<dbReference type="PANTHER" id="PTHR10887:SF536">
    <property type="entry name" value="AAA_12 DOMAIN-CONTAINING PROTEIN"/>
    <property type="match status" value="1"/>
</dbReference>
<dbReference type="Proteomes" id="UP001303046">
    <property type="component" value="Unassembled WGS sequence"/>
</dbReference>
<feature type="region of interest" description="Disordered" evidence="1">
    <location>
        <begin position="55"/>
        <end position="81"/>
    </location>
</feature>
<dbReference type="InterPro" id="IPR047187">
    <property type="entry name" value="SF1_C_Upf1"/>
</dbReference>
<accession>A0ABR1D3U4</accession>
<evidence type="ECO:0000259" key="2">
    <source>
        <dbReference type="Pfam" id="PF13087"/>
    </source>
</evidence>
<gene>
    <name evidence="3" type="primary">Necator_chrIII.g12481</name>
    <name evidence="3" type="ORF">RB195_011715</name>
</gene>
<dbReference type="InterPro" id="IPR041679">
    <property type="entry name" value="DNA2/NAM7-like_C"/>
</dbReference>
<dbReference type="EMBL" id="JAVFWL010000003">
    <property type="protein sequence ID" value="KAK6745164.1"/>
    <property type="molecule type" value="Genomic_DNA"/>
</dbReference>
<dbReference type="Gene3D" id="3.40.50.300">
    <property type="entry name" value="P-loop containing nucleotide triphosphate hydrolases"/>
    <property type="match status" value="2"/>
</dbReference>
<dbReference type="SUPFAM" id="SSF52540">
    <property type="entry name" value="P-loop containing nucleoside triphosphate hydrolases"/>
    <property type="match status" value="1"/>
</dbReference>
<dbReference type="CDD" id="cd18808">
    <property type="entry name" value="SF1_C_Upf1"/>
    <property type="match status" value="1"/>
</dbReference>
<dbReference type="InterPro" id="IPR045055">
    <property type="entry name" value="DNA2/NAM7-like"/>
</dbReference>
<dbReference type="Pfam" id="PF13087">
    <property type="entry name" value="AAA_12"/>
    <property type="match status" value="1"/>
</dbReference>
<protein>
    <recommendedName>
        <fullName evidence="2">DNA2/NAM7 helicase-like C-terminal domain-containing protein</fullName>
    </recommendedName>
</protein>
<feature type="compositionally biased region" description="Polar residues" evidence="1">
    <location>
        <begin position="66"/>
        <end position="81"/>
    </location>
</feature>
<evidence type="ECO:0000256" key="1">
    <source>
        <dbReference type="SAM" id="MobiDB-lite"/>
    </source>
</evidence>
<feature type="domain" description="DNA2/NAM7 helicase-like C-terminal" evidence="2">
    <location>
        <begin position="984"/>
        <end position="1098"/>
    </location>
</feature>
<comment type="caution">
    <text evidence="3">The sequence shown here is derived from an EMBL/GenBank/DDBJ whole genome shotgun (WGS) entry which is preliminary data.</text>
</comment>
<evidence type="ECO:0000313" key="4">
    <source>
        <dbReference type="Proteomes" id="UP001303046"/>
    </source>
</evidence>
<dbReference type="InterPro" id="IPR027417">
    <property type="entry name" value="P-loop_NTPase"/>
</dbReference>
<dbReference type="PANTHER" id="PTHR10887">
    <property type="entry name" value="DNA2/NAM7 HELICASE FAMILY"/>
    <property type="match status" value="1"/>
</dbReference>